<reference evidence="2 3" key="1">
    <citation type="journal article" date="2023" name="Hortic Res">
        <title>The complete reference genome for grapevine (Vitis vinifera L.) genetics and breeding.</title>
        <authorList>
            <person name="Shi X."/>
            <person name="Cao S."/>
            <person name="Wang X."/>
            <person name="Huang S."/>
            <person name="Wang Y."/>
            <person name="Liu Z."/>
            <person name="Liu W."/>
            <person name="Leng X."/>
            <person name="Peng Y."/>
            <person name="Wang N."/>
            <person name="Wang Y."/>
            <person name="Ma Z."/>
            <person name="Xu X."/>
            <person name="Zhang F."/>
            <person name="Xue H."/>
            <person name="Zhong H."/>
            <person name="Wang Y."/>
            <person name="Zhang K."/>
            <person name="Velt A."/>
            <person name="Avia K."/>
            <person name="Holtgrawe D."/>
            <person name="Grimplet J."/>
            <person name="Matus J.T."/>
            <person name="Ware D."/>
            <person name="Wu X."/>
            <person name="Wang H."/>
            <person name="Liu C."/>
            <person name="Fang Y."/>
            <person name="Rustenholz C."/>
            <person name="Cheng Z."/>
            <person name="Xiao H."/>
            <person name="Zhou Y."/>
        </authorList>
    </citation>
    <scope>NUCLEOTIDE SEQUENCE [LARGE SCALE GENOMIC DNA]</scope>
    <source>
        <strain evidence="3">cv. Pinot noir / PN40024</strain>
        <tissue evidence="2">Leaf</tissue>
    </source>
</reference>
<dbReference type="Proteomes" id="UP001227230">
    <property type="component" value="Chromosome 12"/>
</dbReference>
<dbReference type="PANTHER" id="PTHR24559:SF434">
    <property type="entry name" value="RNA-DIRECTED DNA POLYMERASE HOMOLOG"/>
    <property type="match status" value="1"/>
</dbReference>
<dbReference type="PANTHER" id="PTHR24559">
    <property type="entry name" value="TRANSPOSON TY3-I GAG-POL POLYPROTEIN"/>
    <property type="match status" value="1"/>
</dbReference>
<dbReference type="InterPro" id="IPR053134">
    <property type="entry name" value="RNA-dir_DNA_polymerase"/>
</dbReference>
<name>A0ABY9CXK2_VITVI</name>
<dbReference type="Pfam" id="PF00078">
    <property type="entry name" value="RVT_1"/>
    <property type="match status" value="1"/>
</dbReference>
<dbReference type="PROSITE" id="PS50878">
    <property type="entry name" value="RT_POL"/>
    <property type="match status" value="1"/>
</dbReference>
<dbReference type="SUPFAM" id="SSF56672">
    <property type="entry name" value="DNA/RNA polymerases"/>
    <property type="match status" value="1"/>
</dbReference>
<dbReference type="Gene3D" id="3.10.10.10">
    <property type="entry name" value="HIV Type 1 Reverse Transcriptase, subunit A, domain 1"/>
    <property type="match status" value="1"/>
</dbReference>
<evidence type="ECO:0000313" key="3">
    <source>
        <dbReference type="Proteomes" id="UP001227230"/>
    </source>
</evidence>
<dbReference type="CDD" id="cd01647">
    <property type="entry name" value="RT_LTR"/>
    <property type="match status" value="1"/>
</dbReference>
<protein>
    <recommendedName>
        <fullName evidence="1">Reverse transcriptase domain-containing protein</fullName>
    </recommendedName>
</protein>
<organism evidence="2 3">
    <name type="scientific">Vitis vinifera</name>
    <name type="common">Grape</name>
    <dbReference type="NCBI Taxonomy" id="29760"/>
    <lineage>
        <taxon>Eukaryota</taxon>
        <taxon>Viridiplantae</taxon>
        <taxon>Streptophyta</taxon>
        <taxon>Embryophyta</taxon>
        <taxon>Tracheophyta</taxon>
        <taxon>Spermatophyta</taxon>
        <taxon>Magnoliopsida</taxon>
        <taxon>eudicotyledons</taxon>
        <taxon>Gunneridae</taxon>
        <taxon>Pentapetalae</taxon>
        <taxon>rosids</taxon>
        <taxon>Vitales</taxon>
        <taxon>Vitaceae</taxon>
        <taxon>Viteae</taxon>
        <taxon>Vitis</taxon>
    </lineage>
</organism>
<accession>A0ABY9CXK2</accession>
<dbReference type="InterPro" id="IPR043128">
    <property type="entry name" value="Rev_trsase/Diguanyl_cyclase"/>
</dbReference>
<evidence type="ECO:0000313" key="2">
    <source>
        <dbReference type="EMBL" id="WJZ99870.1"/>
    </source>
</evidence>
<keyword evidence="3" id="KW-1185">Reference proteome</keyword>
<evidence type="ECO:0000259" key="1">
    <source>
        <dbReference type="PROSITE" id="PS50878"/>
    </source>
</evidence>
<proteinExistence type="predicted"/>
<gene>
    <name evidence="2" type="ORF">VitviT2T_018280</name>
</gene>
<dbReference type="InterPro" id="IPR043502">
    <property type="entry name" value="DNA/RNA_pol_sf"/>
</dbReference>
<dbReference type="EMBL" id="CP126659">
    <property type="protein sequence ID" value="WJZ99870.1"/>
    <property type="molecule type" value="Genomic_DNA"/>
</dbReference>
<sequence>MLDKLYGVTYFTKLDLRVGYHQVRVYPYDIHKTTFRTHNGHYEYLVMPFGLCNAPSTFQVIMNSIFCLYLHKFILVFFNDILIYSPNWTMHLEHVMKAFDIYNNTSFFIKARKCVFGKHELEYLGHIVTNQGVKVDQINIEVMINWPRPYDISTLCDFLGIISYYRKFVRNYGLIACPLTNLLKKG</sequence>
<dbReference type="InterPro" id="IPR000477">
    <property type="entry name" value="RT_dom"/>
</dbReference>
<feature type="domain" description="Reverse transcriptase" evidence="1">
    <location>
        <begin position="1"/>
        <end position="128"/>
    </location>
</feature>
<dbReference type="Gene3D" id="3.30.70.270">
    <property type="match status" value="2"/>
</dbReference>